<gene>
    <name evidence="2" type="ORF">TSUD_260560</name>
</gene>
<evidence type="ECO:0000259" key="1">
    <source>
        <dbReference type="SMART" id="SM00256"/>
    </source>
</evidence>
<dbReference type="AlphaFoldDB" id="A0A2Z6P0H0"/>
<dbReference type="SUPFAM" id="SSF50965">
    <property type="entry name" value="Galactose oxidase, central domain"/>
    <property type="match status" value="1"/>
</dbReference>
<dbReference type="InterPro" id="IPR017451">
    <property type="entry name" value="F-box-assoc_interact_dom"/>
</dbReference>
<feature type="domain" description="F-box" evidence="1">
    <location>
        <begin position="9"/>
        <end position="48"/>
    </location>
</feature>
<dbReference type="InterPro" id="IPR013187">
    <property type="entry name" value="F-box-assoc_dom_typ3"/>
</dbReference>
<dbReference type="Proteomes" id="UP000242715">
    <property type="component" value="Unassembled WGS sequence"/>
</dbReference>
<dbReference type="PANTHER" id="PTHR31672">
    <property type="entry name" value="BNACNNG10540D PROTEIN"/>
    <property type="match status" value="1"/>
</dbReference>
<dbReference type="PANTHER" id="PTHR31672:SF13">
    <property type="entry name" value="F-BOX PROTEIN CPR30-LIKE"/>
    <property type="match status" value="1"/>
</dbReference>
<dbReference type="NCBIfam" id="TIGR01640">
    <property type="entry name" value="F_box_assoc_1"/>
    <property type="match status" value="1"/>
</dbReference>
<evidence type="ECO:0000313" key="2">
    <source>
        <dbReference type="EMBL" id="GAU49206.1"/>
    </source>
</evidence>
<sequence length="387" mass="45249">MEEASAATFPKELVVEIVSWLPVKYVMQLRCLNKFFNALIFDPHFVQMHLNKSTRNSQLASICFEDENHDDQNNLSYSLITFSIPCLLQNQLTIFHRSDPYYLSREYPDIFRSVVGSCNGLLCWFGTSFPSDQWIYFSNPATRKESEKFTLFFDYNTNPIFNFSFGYDNLTQTYKVVAFYVDEERKSSVVKVFTLGNNSWKDIQCLPVLPIYCLLDRSKNDGVHLNGTINWIAFCDDININSNFTVDSNVTVDQFVILSLDLSTETYTQFLLPRRFDEVPRYPPKLVVLMDCLCFYNDFVIWQMKDFGVEDSWIQLFKINHEHFYTWVDLLPLYLSENGDTLVLANVKYKEAFIYNPRDNKVEQIGIANHIKWSQSKGYVESLVSTH</sequence>
<protein>
    <recommendedName>
        <fullName evidence="1">F-box domain-containing protein</fullName>
    </recommendedName>
</protein>
<dbReference type="Pfam" id="PF08268">
    <property type="entry name" value="FBA_3"/>
    <property type="match status" value="1"/>
</dbReference>
<dbReference type="InterPro" id="IPR011043">
    <property type="entry name" value="Gal_Oxase/kelch_b-propeller"/>
</dbReference>
<dbReference type="SMART" id="SM00256">
    <property type="entry name" value="FBOX"/>
    <property type="match status" value="1"/>
</dbReference>
<dbReference type="InterPro" id="IPR050796">
    <property type="entry name" value="SCF_F-box_component"/>
</dbReference>
<evidence type="ECO:0000313" key="3">
    <source>
        <dbReference type="Proteomes" id="UP000242715"/>
    </source>
</evidence>
<organism evidence="2 3">
    <name type="scientific">Trifolium subterraneum</name>
    <name type="common">Subterranean clover</name>
    <dbReference type="NCBI Taxonomy" id="3900"/>
    <lineage>
        <taxon>Eukaryota</taxon>
        <taxon>Viridiplantae</taxon>
        <taxon>Streptophyta</taxon>
        <taxon>Embryophyta</taxon>
        <taxon>Tracheophyta</taxon>
        <taxon>Spermatophyta</taxon>
        <taxon>Magnoliopsida</taxon>
        <taxon>eudicotyledons</taxon>
        <taxon>Gunneridae</taxon>
        <taxon>Pentapetalae</taxon>
        <taxon>rosids</taxon>
        <taxon>fabids</taxon>
        <taxon>Fabales</taxon>
        <taxon>Fabaceae</taxon>
        <taxon>Papilionoideae</taxon>
        <taxon>50 kb inversion clade</taxon>
        <taxon>NPAAA clade</taxon>
        <taxon>Hologalegina</taxon>
        <taxon>IRL clade</taxon>
        <taxon>Trifolieae</taxon>
        <taxon>Trifolium</taxon>
    </lineage>
</organism>
<dbReference type="SUPFAM" id="SSF81383">
    <property type="entry name" value="F-box domain"/>
    <property type="match status" value="1"/>
</dbReference>
<dbReference type="Pfam" id="PF00646">
    <property type="entry name" value="F-box"/>
    <property type="match status" value="1"/>
</dbReference>
<proteinExistence type="predicted"/>
<reference evidence="3" key="1">
    <citation type="journal article" date="2017" name="Front. Plant Sci.">
        <title>Climate Clever Clovers: New Paradigm to Reduce the Environmental Footprint of Ruminants by Breeding Low Methanogenic Forages Utilizing Haplotype Variation.</title>
        <authorList>
            <person name="Kaur P."/>
            <person name="Appels R."/>
            <person name="Bayer P.E."/>
            <person name="Keeble-Gagnere G."/>
            <person name="Wang J."/>
            <person name="Hirakawa H."/>
            <person name="Shirasawa K."/>
            <person name="Vercoe P."/>
            <person name="Stefanova K."/>
            <person name="Durmic Z."/>
            <person name="Nichols P."/>
            <person name="Revell C."/>
            <person name="Isobe S.N."/>
            <person name="Edwards D."/>
            <person name="Erskine W."/>
        </authorList>
    </citation>
    <scope>NUCLEOTIDE SEQUENCE [LARGE SCALE GENOMIC DNA]</scope>
    <source>
        <strain evidence="3">cv. Daliak</strain>
    </source>
</reference>
<dbReference type="InterPro" id="IPR001810">
    <property type="entry name" value="F-box_dom"/>
</dbReference>
<name>A0A2Z6P0H0_TRISU</name>
<dbReference type="InterPro" id="IPR036047">
    <property type="entry name" value="F-box-like_dom_sf"/>
</dbReference>
<dbReference type="OrthoDB" id="687122at2759"/>
<accession>A0A2Z6P0H0</accession>
<dbReference type="EMBL" id="DF974530">
    <property type="protein sequence ID" value="GAU49206.1"/>
    <property type="molecule type" value="Genomic_DNA"/>
</dbReference>
<keyword evidence="3" id="KW-1185">Reference proteome</keyword>